<keyword evidence="2" id="KW-0472">Membrane</keyword>
<evidence type="ECO:0000256" key="2">
    <source>
        <dbReference type="SAM" id="Phobius"/>
    </source>
</evidence>
<comment type="caution">
    <text evidence="3">The sequence shown here is derived from an EMBL/GenBank/DDBJ whole genome shotgun (WGS) entry which is preliminary data.</text>
</comment>
<sequence length="116" mass="11847">MPRPTAAQFAYGSATVVATTLALLLLFRTESGVGVAAVGATALALGLLVALRLPRPGHPTAGGTGRATTDRASSAAARTHHALEGIGARERVPAARSSERPSARSSARADEHSLRR</sequence>
<feature type="transmembrane region" description="Helical" evidence="2">
    <location>
        <begin position="33"/>
        <end position="51"/>
    </location>
</feature>
<dbReference type="Proteomes" id="UP001154015">
    <property type="component" value="Unassembled WGS sequence"/>
</dbReference>
<feature type="compositionally biased region" description="Basic and acidic residues" evidence="1">
    <location>
        <begin position="81"/>
        <end position="116"/>
    </location>
</feature>
<keyword evidence="2" id="KW-0812">Transmembrane</keyword>
<accession>A0ABN8UYV3</accession>
<evidence type="ECO:0000313" key="3">
    <source>
        <dbReference type="EMBL" id="CAH9415497.1"/>
    </source>
</evidence>
<evidence type="ECO:0000313" key="4">
    <source>
        <dbReference type="Proteomes" id="UP001154015"/>
    </source>
</evidence>
<proteinExistence type="predicted"/>
<keyword evidence="4" id="KW-1185">Reference proteome</keyword>
<evidence type="ECO:0008006" key="5">
    <source>
        <dbReference type="Google" id="ProtNLM"/>
    </source>
</evidence>
<name>A0ABN8UYV3_STRGL</name>
<reference evidence="3" key="1">
    <citation type="submission" date="2022-03" db="EMBL/GenBank/DDBJ databases">
        <authorList>
            <person name="Leyn A S."/>
        </authorList>
    </citation>
    <scope>NUCLEOTIDE SEQUENCE</scope>
    <source>
        <strain evidence="3">Streptomyces globisporus 4-3</strain>
    </source>
</reference>
<gene>
    <name evidence="3" type="ORF">SGL43_02514</name>
</gene>
<organism evidence="3 4">
    <name type="scientific">Streptomyces globisporus</name>
    <dbReference type="NCBI Taxonomy" id="1908"/>
    <lineage>
        <taxon>Bacteria</taxon>
        <taxon>Bacillati</taxon>
        <taxon>Actinomycetota</taxon>
        <taxon>Actinomycetes</taxon>
        <taxon>Kitasatosporales</taxon>
        <taxon>Streptomycetaceae</taxon>
        <taxon>Streptomyces</taxon>
    </lineage>
</organism>
<evidence type="ECO:0000256" key="1">
    <source>
        <dbReference type="SAM" id="MobiDB-lite"/>
    </source>
</evidence>
<dbReference type="RefSeq" id="WP_030802596.1">
    <property type="nucleotide sequence ID" value="NZ_CAKXYP010000006.1"/>
</dbReference>
<feature type="compositionally biased region" description="Low complexity" evidence="1">
    <location>
        <begin position="66"/>
        <end position="77"/>
    </location>
</feature>
<dbReference type="EMBL" id="CAKXYP010000006">
    <property type="protein sequence ID" value="CAH9415497.1"/>
    <property type="molecule type" value="Genomic_DNA"/>
</dbReference>
<keyword evidence="2" id="KW-1133">Transmembrane helix</keyword>
<feature type="transmembrane region" description="Helical" evidence="2">
    <location>
        <begin position="9"/>
        <end position="27"/>
    </location>
</feature>
<protein>
    <recommendedName>
        <fullName evidence="5">Secreted protein</fullName>
    </recommendedName>
</protein>
<feature type="region of interest" description="Disordered" evidence="1">
    <location>
        <begin position="56"/>
        <end position="116"/>
    </location>
</feature>